<dbReference type="GO" id="GO:0005524">
    <property type="term" value="F:ATP binding"/>
    <property type="evidence" value="ECO:0007669"/>
    <property type="project" value="UniProtKB-KW"/>
</dbReference>
<evidence type="ECO:0000313" key="8">
    <source>
        <dbReference type="EnsemblPlants" id="Ma03_p10610.1"/>
    </source>
</evidence>
<evidence type="ECO:0000256" key="2">
    <source>
        <dbReference type="ARBA" id="ARBA00007448"/>
    </source>
</evidence>
<dbReference type="InterPro" id="IPR027417">
    <property type="entry name" value="P-loop_NTPase"/>
</dbReference>
<dbReference type="InterPro" id="IPR003960">
    <property type="entry name" value="ATPase_AAA_CS"/>
</dbReference>
<keyword evidence="5" id="KW-0547">Nucleotide-binding</keyword>
<evidence type="ECO:0000313" key="9">
    <source>
        <dbReference type="Proteomes" id="UP000012960"/>
    </source>
</evidence>
<dbReference type="EnsemblPlants" id="Ma03_t10610.1">
    <property type="protein sequence ID" value="Ma03_p10610.1"/>
    <property type="gene ID" value="Ma03_g10610"/>
</dbReference>
<feature type="domain" description="AAA+ ATPase" evidence="6">
    <location>
        <begin position="231"/>
        <end position="384"/>
    </location>
</feature>
<evidence type="ECO:0000259" key="6">
    <source>
        <dbReference type="SMART" id="SM00382"/>
    </source>
</evidence>
<dbReference type="Pfam" id="PF14363">
    <property type="entry name" value="AAA_assoc"/>
    <property type="match status" value="1"/>
</dbReference>
<dbReference type="AlphaFoldDB" id="A0A804IAM6"/>
<dbReference type="SUPFAM" id="SSF52540">
    <property type="entry name" value="P-loop containing nucleoside triphosphate hydrolases"/>
    <property type="match status" value="1"/>
</dbReference>
<dbReference type="InParanoid" id="A0A804IAM6"/>
<dbReference type="EMBL" id="HG996468">
    <property type="protein sequence ID" value="CAG1849772.1"/>
    <property type="molecule type" value="Genomic_DNA"/>
</dbReference>
<name>A0A804IAM6_MUSAM</name>
<protein>
    <submittedName>
        <fullName evidence="7">(wild Malaysian banana) hypothetical protein</fullName>
    </submittedName>
</protein>
<dbReference type="InterPro" id="IPR050747">
    <property type="entry name" value="Mitochondrial_chaperone_BCS1"/>
</dbReference>
<proteinExistence type="inferred from homology"/>
<dbReference type="Gene3D" id="6.10.280.40">
    <property type="match status" value="1"/>
</dbReference>
<evidence type="ECO:0000256" key="4">
    <source>
        <dbReference type="ARBA" id="ARBA00049360"/>
    </source>
</evidence>
<comment type="cofactor">
    <cofactor evidence="1">
        <name>Mg(2+)</name>
        <dbReference type="ChEBI" id="CHEBI:18420"/>
    </cofactor>
</comment>
<reference evidence="8" key="2">
    <citation type="submission" date="2021-05" db="UniProtKB">
        <authorList>
            <consortium name="EnsemblPlants"/>
        </authorList>
    </citation>
    <scope>IDENTIFICATION</scope>
    <source>
        <strain evidence="8">subsp. malaccensis</strain>
    </source>
</reference>
<dbReference type="InterPro" id="IPR003959">
    <property type="entry name" value="ATPase_AAA_core"/>
</dbReference>
<dbReference type="Pfam" id="PF25568">
    <property type="entry name" value="AAA_lid_At3g28540"/>
    <property type="match status" value="1"/>
</dbReference>
<comment type="catalytic activity">
    <reaction evidence="4">
        <text>ATP + H2O = ADP + phosphate + H(+)</text>
        <dbReference type="Rhea" id="RHEA:13065"/>
        <dbReference type="ChEBI" id="CHEBI:15377"/>
        <dbReference type="ChEBI" id="CHEBI:15378"/>
        <dbReference type="ChEBI" id="CHEBI:30616"/>
        <dbReference type="ChEBI" id="CHEBI:43474"/>
        <dbReference type="ChEBI" id="CHEBI:456216"/>
    </reaction>
</comment>
<evidence type="ECO:0000313" key="7">
    <source>
        <dbReference type="EMBL" id="CAG1849772.1"/>
    </source>
</evidence>
<dbReference type="InterPro" id="IPR058017">
    <property type="entry name" value="At3g28540-like_C"/>
</dbReference>
<dbReference type="InterPro" id="IPR025753">
    <property type="entry name" value="AAA_N_dom"/>
</dbReference>
<keyword evidence="3" id="KW-0460">Magnesium</keyword>
<dbReference type="SMART" id="SM00382">
    <property type="entry name" value="AAA"/>
    <property type="match status" value="1"/>
</dbReference>
<dbReference type="Proteomes" id="UP000012960">
    <property type="component" value="Unplaced"/>
</dbReference>
<dbReference type="Gene3D" id="3.40.50.300">
    <property type="entry name" value="P-loop containing nucleotide triphosphate hydrolases"/>
    <property type="match status" value="1"/>
</dbReference>
<sequence>MSFLNSWIMLTMVGMVNQLPAILHLLCRRFKLWWSNEMQITISQEDRDWYRNSKVFSAVETYLSTRSTDDARRMKAYTDHNSHHLKLTMDDAQHIVDVFTPKVDDDGKKKDKTIKVRWTFYCRDGTGTTQRGNEETKFYTLKFSARHRSVVLNQYLVYIMERSQEIEQKNRQRNLYSNTMSSHMHWTKVVFRHPATFATLAMDPKKKQEIMNDLETFSKSRDYYAKLGKTWKRGYLLYGPPGSGKSTLIACMANLLDYDVFDLELTGIEDNTELRRLIVNTTSKSIIVIEDIDCSIHLSGTREIKGVNHNNEENVNEEMGQNKTVDNGQSKLTLSGLLNFVDGLWAACGGERLIVFTTNHVGKLDPALVRRGRMDVHIELGYCGFEAFKVLAKNYLEVEEHPLFDKVKELLEKVKITPADVAEQLMPKKLLADDKASRCLEGLVQTLQNAIKDGGKKGERDAM</sequence>
<organism evidence="8 9">
    <name type="scientific">Musa acuminata subsp. malaccensis</name>
    <name type="common">Wild banana</name>
    <name type="synonym">Musa malaccensis</name>
    <dbReference type="NCBI Taxonomy" id="214687"/>
    <lineage>
        <taxon>Eukaryota</taxon>
        <taxon>Viridiplantae</taxon>
        <taxon>Streptophyta</taxon>
        <taxon>Embryophyta</taxon>
        <taxon>Tracheophyta</taxon>
        <taxon>Spermatophyta</taxon>
        <taxon>Magnoliopsida</taxon>
        <taxon>Liliopsida</taxon>
        <taxon>Zingiberales</taxon>
        <taxon>Musaceae</taxon>
        <taxon>Musa</taxon>
    </lineage>
</organism>
<evidence type="ECO:0000256" key="5">
    <source>
        <dbReference type="RuleBase" id="RU003651"/>
    </source>
</evidence>
<dbReference type="InterPro" id="IPR003593">
    <property type="entry name" value="AAA+_ATPase"/>
</dbReference>
<reference evidence="7" key="1">
    <citation type="submission" date="2021-03" db="EMBL/GenBank/DDBJ databases">
        <authorList>
            <consortium name="Genoscope - CEA"/>
            <person name="William W."/>
        </authorList>
    </citation>
    <scope>NUCLEOTIDE SEQUENCE</scope>
    <source>
        <strain evidence="7">Doubled-haploid Pahang</strain>
    </source>
</reference>
<dbReference type="GO" id="GO:0016887">
    <property type="term" value="F:ATP hydrolysis activity"/>
    <property type="evidence" value="ECO:0007669"/>
    <property type="project" value="InterPro"/>
</dbReference>
<dbReference type="Pfam" id="PF00004">
    <property type="entry name" value="AAA"/>
    <property type="match status" value="1"/>
</dbReference>
<comment type="similarity">
    <text evidence="2">Belongs to the AAA ATPase family. BCS1 subfamily.</text>
</comment>
<gene>
    <name evidence="7" type="ORF">GSMUA_213580.1</name>
</gene>
<dbReference type="PANTHER" id="PTHR23070">
    <property type="entry name" value="BCS1 AAA-TYPE ATPASE"/>
    <property type="match status" value="1"/>
</dbReference>
<keyword evidence="5" id="KW-0067">ATP-binding</keyword>
<dbReference type="Gramene" id="Ma03_t10610.1">
    <property type="protein sequence ID" value="Ma03_p10610.1"/>
    <property type="gene ID" value="Ma03_g10610"/>
</dbReference>
<keyword evidence="9" id="KW-1185">Reference proteome</keyword>
<dbReference type="PROSITE" id="PS00674">
    <property type="entry name" value="AAA"/>
    <property type="match status" value="1"/>
</dbReference>
<dbReference type="GO" id="GO:0006950">
    <property type="term" value="P:response to stress"/>
    <property type="evidence" value="ECO:0007669"/>
    <property type="project" value="UniProtKB-ARBA"/>
</dbReference>
<accession>A0A804IAM6</accession>
<evidence type="ECO:0000256" key="3">
    <source>
        <dbReference type="ARBA" id="ARBA00022842"/>
    </source>
</evidence>
<evidence type="ECO:0000256" key="1">
    <source>
        <dbReference type="ARBA" id="ARBA00001946"/>
    </source>
</evidence>